<dbReference type="RefSeq" id="WP_196284830.1">
    <property type="nucleotide sequence ID" value="NZ_JADQDP010000001.1"/>
</dbReference>
<protein>
    <submittedName>
        <fullName evidence="2">Uncharacterized protein</fullName>
    </submittedName>
</protein>
<proteinExistence type="predicted"/>
<feature type="chain" id="PRO_5037932384" evidence="1">
    <location>
        <begin position="21"/>
        <end position="254"/>
    </location>
</feature>
<gene>
    <name evidence="2" type="ORF">I2I01_02480</name>
</gene>
<accession>A0A931BDA9</accession>
<evidence type="ECO:0000313" key="3">
    <source>
        <dbReference type="Proteomes" id="UP000645610"/>
    </source>
</evidence>
<dbReference type="AlphaFoldDB" id="A0A931BDA9"/>
<organism evidence="2 3">
    <name type="scientific">Hymenobacter properus</name>
    <dbReference type="NCBI Taxonomy" id="2791026"/>
    <lineage>
        <taxon>Bacteria</taxon>
        <taxon>Pseudomonadati</taxon>
        <taxon>Bacteroidota</taxon>
        <taxon>Cytophagia</taxon>
        <taxon>Cytophagales</taxon>
        <taxon>Hymenobacteraceae</taxon>
        <taxon>Hymenobacter</taxon>
    </lineage>
</organism>
<keyword evidence="1" id="KW-0732">Signal</keyword>
<dbReference type="Proteomes" id="UP000645610">
    <property type="component" value="Unassembled WGS sequence"/>
</dbReference>
<evidence type="ECO:0000256" key="1">
    <source>
        <dbReference type="SAM" id="SignalP"/>
    </source>
</evidence>
<evidence type="ECO:0000313" key="2">
    <source>
        <dbReference type="EMBL" id="MBF9140481.1"/>
    </source>
</evidence>
<keyword evidence="3" id="KW-1185">Reference proteome</keyword>
<comment type="caution">
    <text evidence="2">The sequence shown here is derived from an EMBL/GenBank/DDBJ whole genome shotgun (WGS) entry which is preliminary data.</text>
</comment>
<reference evidence="2 3" key="1">
    <citation type="submission" date="2020-11" db="EMBL/GenBank/DDBJ databases">
        <authorList>
            <person name="Kim M.K."/>
        </authorList>
    </citation>
    <scope>NUCLEOTIDE SEQUENCE [LARGE SCALE GENOMIC DNA]</scope>
    <source>
        <strain evidence="2 3">BT439</strain>
    </source>
</reference>
<feature type="signal peptide" evidence="1">
    <location>
        <begin position="1"/>
        <end position="20"/>
    </location>
</feature>
<name>A0A931BDA9_9BACT</name>
<sequence length="254" mass="27544">MKLELLLAAGLALTGLHVQAQIVNNPAVQRDYSKVGSNEFGSLTDLTNGAQHLLTRSTKPGTLGSPYADNRWLAAEVTLNNKLPIKPFLMKYDVLEHRLLMYRPAPANDSIELDDHQVAAFVLSEPASNTGPARQRLFRRFTEATVGSQHLDYVEVLHAGRYTLLKHFVKTIKKPSFQGMYSDGAPVDEIEDAPEYFLKAPDGPLTPVKLSTKSLQAAAPPLAAALKTAVSAQKPYTEAGWASVLDAADPAAAK</sequence>
<dbReference type="EMBL" id="JADQDP010000001">
    <property type="protein sequence ID" value="MBF9140481.1"/>
    <property type="molecule type" value="Genomic_DNA"/>
</dbReference>